<dbReference type="HOGENOM" id="CLU_2562371_0_0_1"/>
<dbReference type="EnsemblPlants" id="ORUFI10G12250.1">
    <property type="protein sequence ID" value="ORUFI10G12250.1"/>
    <property type="gene ID" value="ORUFI10G12250"/>
</dbReference>
<reference evidence="2" key="1">
    <citation type="submission" date="2013-06" db="EMBL/GenBank/DDBJ databases">
        <authorList>
            <person name="Zhao Q."/>
        </authorList>
    </citation>
    <scope>NUCLEOTIDE SEQUENCE</scope>
    <source>
        <strain evidence="2">cv. W1943</strain>
    </source>
</reference>
<sequence>MAVETTVARWKASEEMGSALHAVVSRRRCSKHCSSSPLCVVGGKNRRSPRTAGEKEARTEDDLILHLIAGGLQLGGPPSDGL</sequence>
<reference evidence="1" key="2">
    <citation type="submission" date="2015-06" db="UniProtKB">
        <authorList>
            <consortium name="EnsemblPlants"/>
        </authorList>
    </citation>
    <scope>IDENTIFICATION</scope>
</reference>
<dbReference type="Gramene" id="ORUFI10G12250.1">
    <property type="protein sequence ID" value="ORUFI10G12250.1"/>
    <property type="gene ID" value="ORUFI10G12250"/>
</dbReference>
<protein>
    <submittedName>
        <fullName evidence="1">Uncharacterized protein</fullName>
    </submittedName>
</protein>
<proteinExistence type="predicted"/>
<dbReference type="AlphaFoldDB" id="A0A0E0QZS0"/>
<evidence type="ECO:0000313" key="2">
    <source>
        <dbReference type="Proteomes" id="UP000008022"/>
    </source>
</evidence>
<organism evidence="1 2">
    <name type="scientific">Oryza rufipogon</name>
    <name type="common">Brownbeard rice</name>
    <name type="synonym">Asian wild rice</name>
    <dbReference type="NCBI Taxonomy" id="4529"/>
    <lineage>
        <taxon>Eukaryota</taxon>
        <taxon>Viridiplantae</taxon>
        <taxon>Streptophyta</taxon>
        <taxon>Embryophyta</taxon>
        <taxon>Tracheophyta</taxon>
        <taxon>Spermatophyta</taxon>
        <taxon>Magnoliopsida</taxon>
        <taxon>Liliopsida</taxon>
        <taxon>Poales</taxon>
        <taxon>Poaceae</taxon>
        <taxon>BOP clade</taxon>
        <taxon>Oryzoideae</taxon>
        <taxon>Oryzeae</taxon>
        <taxon>Oryzinae</taxon>
        <taxon>Oryza</taxon>
    </lineage>
</organism>
<evidence type="ECO:0000313" key="1">
    <source>
        <dbReference type="EnsemblPlants" id="ORUFI10G12250.1"/>
    </source>
</evidence>
<accession>A0A0E0QZS0</accession>
<keyword evidence="2" id="KW-1185">Reference proteome</keyword>
<name>A0A0E0QZS0_ORYRU</name>
<dbReference type="Proteomes" id="UP000008022">
    <property type="component" value="Unassembled WGS sequence"/>
</dbReference>